<keyword evidence="2" id="KW-0808">Transferase</keyword>
<dbReference type="Gene3D" id="3.40.50.2000">
    <property type="entry name" value="Glycogen Phosphorylase B"/>
    <property type="match status" value="2"/>
</dbReference>
<dbReference type="AlphaFoldDB" id="A0AAN1VFH2"/>
<dbReference type="GO" id="GO:0008757">
    <property type="term" value="F:S-adenosylmethionine-dependent methyltransferase activity"/>
    <property type="evidence" value="ECO:0007669"/>
    <property type="project" value="InterPro"/>
</dbReference>
<sequence>MAVSQETIEGRANLGIERLVCPTCRGDRLVLGGERLVCQQCGGVFEVHHGAPHMVDLRMLLQADPQVIGGWHVSQLNGDACYQQGDESSLALGKRDDVKQVIRALDVRGKDVLDIGSGSYIEPEYFAGTDYKSLTGLDPLPPMQTPPFKLVGGLSEYLPFADASFDVVTFITSLDHVIDVDKTLRECRRVLRPGGTVQIWVEFSNNPELAGTLPAYDLLPTRPPRPAPDPLAQAREDAAEYTEFLRQVEADRAAYSTYLVDEFHFRHFSRESLLAHFAAAGLALTQDVMITYDTGGYNHVMHFQRAEEVSATPAATGATATHEQVEALRAHLDNRLNVMQDVLNATSTHVNRSVEVRAAKLKWKLAGAMRVTKQLGELRRIYKDILKAPKVETAPGGRRILMLTISMIDIDPRINKVAHSLAQAGYHVDIMSLNSEHGPDDVIFEDKEPGVRYVRVRCPEAYTRFWAAYQPTFRRVSAKLDFDFVHANDLTTLATAAAIAAERGCPLVYDSHEMWSENVTWDMAARKYVEMPLWKRRLARKVEGELLSKVSSFYSVSPSILDEYQRRYGRRPLMLANVPDIAVLETANMDVPSVRELTQSGDEKFITLYLGGLGPARNIETVIDAHQYLDDNFLFVIRGPHAERWGVEYHERAKKLGISHRIAVLPGVGRDELLAGAKGADCGVVMLRNLCKNFYWFYPNKFFEYAAAGIPVAVSNFPDVSAHIQREGNGVTFDPHDPKSIADTLRKLAADRQAAREMGERGRASVLREYNWGHAIQVMVSEYDRMSAK</sequence>
<dbReference type="Pfam" id="PF00534">
    <property type="entry name" value="Glycos_transf_1"/>
    <property type="match status" value="1"/>
</dbReference>
<accession>A0AAN1VFH2</accession>
<dbReference type="CDD" id="cd02440">
    <property type="entry name" value="AdoMet_MTases"/>
    <property type="match status" value="1"/>
</dbReference>
<organism evidence="6 7">
    <name type="scientific">Bordetella hinzii</name>
    <dbReference type="NCBI Taxonomy" id="103855"/>
    <lineage>
        <taxon>Bacteria</taxon>
        <taxon>Pseudomonadati</taxon>
        <taxon>Pseudomonadota</taxon>
        <taxon>Betaproteobacteria</taxon>
        <taxon>Burkholderiales</taxon>
        <taxon>Alcaligenaceae</taxon>
        <taxon>Bordetella</taxon>
    </lineage>
</organism>
<dbReference type="EMBL" id="CP024172">
    <property type="protein sequence ID" value="AZW16633.1"/>
    <property type="molecule type" value="Genomic_DNA"/>
</dbReference>
<keyword evidence="1" id="KW-0328">Glycosyltransferase</keyword>
<evidence type="ECO:0000313" key="6">
    <source>
        <dbReference type="EMBL" id="AZW16633.1"/>
    </source>
</evidence>
<dbReference type="CDD" id="cd03794">
    <property type="entry name" value="GT4_WbuB-like"/>
    <property type="match status" value="1"/>
</dbReference>
<dbReference type="SUPFAM" id="SSF53756">
    <property type="entry name" value="UDP-Glycosyltransferase/glycogen phosphorylase"/>
    <property type="match status" value="1"/>
</dbReference>
<protein>
    <recommendedName>
        <fullName evidence="8">Glycosyltransferase</fullName>
    </recommendedName>
</protein>
<dbReference type="Gene3D" id="3.40.50.150">
    <property type="entry name" value="Vaccinia Virus protein VP39"/>
    <property type="match status" value="1"/>
</dbReference>
<feature type="domain" description="Glycosyltransferase subfamily 4-like N-terminal" evidence="5">
    <location>
        <begin position="412"/>
        <end position="571"/>
    </location>
</feature>
<dbReference type="Proteomes" id="UP000282741">
    <property type="component" value="Chromosome"/>
</dbReference>
<dbReference type="SUPFAM" id="SSF53335">
    <property type="entry name" value="S-adenosyl-L-methionine-dependent methyltransferases"/>
    <property type="match status" value="1"/>
</dbReference>
<evidence type="ECO:0000256" key="2">
    <source>
        <dbReference type="ARBA" id="ARBA00022679"/>
    </source>
</evidence>
<dbReference type="InterPro" id="IPR013216">
    <property type="entry name" value="Methyltransf_11"/>
</dbReference>
<evidence type="ECO:0000313" key="7">
    <source>
        <dbReference type="Proteomes" id="UP000282741"/>
    </source>
</evidence>
<evidence type="ECO:0008006" key="8">
    <source>
        <dbReference type="Google" id="ProtNLM"/>
    </source>
</evidence>
<dbReference type="InterPro" id="IPR001296">
    <property type="entry name" value="Glyco_trans_1"/>
</dbReference>
<reference evidence="7" key="1">
    <citation type="submission" date="2017-10" db="EMBL/GenBank/DDBJ databases">
        <title>Whole genome sequencing of various Bordetella species.</title>
        <authorList>
            <person name="Weigand M.R."/>
            <person name="Loparev V."/>
            <person name="Peng Y."/>
            <person name="Bowden K.E."/>
            <person name="Tondella M.L."/>
            <person name="Williams M.M."/>
        </authorList>
    </citation>
    <scope>NUCLEOTIDE SEQUENCE [LARGE SCALE GENOMIC DNA]</scope>
    <source>
        <strain evidence="7">H720</strain>
    </source>
</reference>
<evidence type="ECO:0000256" key="1">
    <source>
        <dbReference type="ARBA" id="ARBA00022676"/>
    </source>
</evidence>
<feature type="domain" description="Glycosyl transferase family 1" evidence="3">
    <location>
        <begin position="599"/>
        <end position="763"/>
    </location>
</feature>
<evidence type="ECO:0000259" key="5">
    <source>
        <dbReference type="Pfam" id="PF13579"/>
    </source>
</evidence>
<feature type="domain" description="Methyltransferase type 11" evidence="4">
    <location>
        <begin position="113"/>
        <end position="197"/>
    </location>
</feature>
<gene>
    <name evidence="6" type="ORF">CS347_07570</name>
</gene>
<dbReference type="Pfam" id="PF08241">
    <property type="entry name" value="Methyltransf_11"/>
    <property type="match status" value="1"/>
</dbReference>
<dbReference type="GO" id="GO:0016757">
    <property type="term" value="F:glycosyltransferase activity"/>
    <property type="evidence" value="ECO:0007669"/>
    <property type="project" value="UniProtKB-KW"/>
</dbReference>
<dbReference type="PANTHER" id="PTHR12526:SF629">
    <property type="entry name" value="TEICHURONIC ACID BIOSYNTHESIS GLYCOSYLTRANSFERASE TUAH-RELATED"/>
    <property type="match status" value="1"/>
</dbReference>
<dbReference type="InterPro" id="IPR029063">
    <property type="entry name" value="SAM-dependent_MTases_sf"/>
</dbReference>
<dbReference type="InterPro" id="IPR028098">
    <property type="entry name" value="Glyco_trans_4-like_N"/>
</dbReference>
<proteinExistence type="predicted"/>
<dbReference type="Pfam" id="PF13579">
    <property type="entry name" value="Glyco_trans_4_4"/>
    <property type="match status" value="1"/>
</dbReference>
<evidence type="ECO:0000259" key="3">
    <source>
        <dbReference type="Pfam" id="PF00534"/>
    </source>
</evidence>
<name>A0AAN1VFH2_9BORD</name>
<dbReference type="PANTHER" id="PTHR12526">
    <property type="entry name" value="GLYCOSYLTRANSFERASE"/>
    <property type="match status" value="1"/>
</dbReference>
<evidence type="ECO:0000259" key="4">
    <source>
        <dbReference type="Pfam" id="PF08241"/>
    </source>
</evidence>
<dbReference type="SUPFAM" id="SSF158997">
    <property type="entry name" value="Trm112p-like"/>
    <property type="match status" value="1"/>
</dbReference>